<comment type="caution">
    <text evidence="5">The sequence shown here is derived from an EMBL/GenBank/DDBJ whole genome shotgun (WGS) entry which is preliminary data.</text>
</comment>
<evidence type="ECO:0000256" key="2">
    <source>
        <dbReference type="ARBA" id="ARBA00023125"/>
    </source>
</evidence>
<reference evidence="5 6" key="1">
    <citation type="journal article" date="2014" name="Int. J. Syst. Evol. Microbiol.">
        <title>Complete genome sequence of Corynebacterium casei LMG S-19264T (=DSM 44701T), isolated from a smear-ripened cheese.</title>
        <authorList>
            <consortium name="US DOE Joint Genome Institute (JGI-PGF)"/>
            <person name="Walter F."/>
            <person name="Albersmeier A."/>
            <person name="Kalinowski J."/>
            <person name="Ruckert C."/>
        </authorList>
    </citation>
    <scope>NUCLEOTIDE SEQUENCE [LARGE SCALE GENOMIC DNA]</scope>
    <source>
        <strain evidence="5 6">CGMCC 1.15896</strain>
    </source>
</reference>
<gene>
    <name evidence="5" type="ORF">GCM10011499_25760</name>
</gene>
<dbReference type="RefSeq" id="WP_127072054.1">
    <property type="nucleotide sequence ID" value="NZ_BMKB01000004.1"/>
</dbReference>
<dbReference type="PANTHER" id="PTHR33204">
    <property type="entry name" value="TRANSCRIPTIONAL REGULATOR, MARR FAMILY"/>
    <property type="match status" value="1"/>
</dbReference>
<dbReference type="PROSITE" id="PS51118">
    <property type="entry name" value="HTH_HXLR"/>
    <property type="match status" value="1"/>
</dbReference>
<keyword evidence="3" id="KW-0804">Transcription</keyword>
<sequence>MRQEKSGCPINLTMEVIGDRWSLVILRDIMFGNRRHFGELLENSLEGIASNILAARLKRLTDSGMITRTADSAHKQKVIYSLTEQAIELVPIMAMIGAWGRKHLAVTPELAIRAQLLEEGGPQMWEGFMEELRYLHLGHRQNDPPPSVLDQLTAAYLEVAARERKGG</sequence>
<keyword evidence="1" id="KW-0805">Transcription regulation</keyword>
<protein>
    <submittedName>
        <fullName evidence="5">Transcriptional regulator</fullName>
    </submittedName>
</protein>
<evidence type="ECO:0000313" key="5">
    <source>
        <dbReference type="EMBL" id="GGA54441.1"/>
    </source>
</evidence>
<name>A0A916RHZ3_9HYPH</name>
<dbReference type="GO" id="GO:0003677">
    <property type="term" value="F:DNA binding"/>
    <property type="evidence" value="ECO:0007669"/>
    <property type="project" value="UniProtKB-KW"/>
</dbReference>
<evidence type="ECO:0000259" key="4">
    <source>
        <dbReference type="PROSITE" id="PS51118"/>
    </source>
</evidence>
<dbReference type="OrthoDB" id="9782219at2"/>
<keyword evidence="6" id="KW-1185">Reference proteome</keyword>
<dbReference type="AlphaFoldDB" id="A0A916RHZ3"/>
<dbReference type="Pfam" id="PF01638">
    <property type="entry name" value="HxlR"/>
    <property type="match status" value="1"/>
</dbReference>
<dbReference type="EMBL" id="BMKB01000004">
    <property type="protein sequence ID" value="GGA54441.1"/>
    <property type="molecule type" value="Genomic_DNA"/>
</dbReference>
<dbReference type="Gene3D" id="1.10.10.10">
    <property type="entry name" value="Winged helix-like DNA-binding domain superfamily/Winged helix DNA-binding domain"/>
    <property type="match status" value="1"/>
</dbReference>
<evidence type="ECO:0000313" key="6">
    <source>
        <dbReference type="Proteomes" id="UP000596977"/>
    </source>
</evidence>
<dbReference type="InterPro" id="IPR036390">
    <property type="entry name" value="WH_DNA-bd_sf"/>
</dbReference>
<organism evidence="5 6">
    <name type="scientific">Pelagibacterium lentulum</name>
    <dbReference type="NCBI Taxonomy" id="2029865"/>
    <lineage>
        <taxon>Bacteria</taxon>
        <taxon>Pseudomonadati</taxon>
        <taxon>Pseudomonadota</taxon>
        <taxon>Alphaproteobacteria</taxon>
        <taxon>Hyphomicrobiales</taxon>
        <taxon>Devosiaceae</taxon>
        <taxon>Pelagibacterium</taxon>
    </lineage>
</organism>
<evidence type="ECO:0000256" key="1">
    <source>
        <dbReference type="ARBA" id="ARBA00023015"/>
    </source>
</evidence>
<feature type="domain" description="HTH hxlR-type" evidence="4">
    <location>
        <begin position="8"/>
        <end position="108"/>
    </location>
</feature>
<dbReference type="InterPro" id="IPR002577">
    <property type="entry name" value="HTH_HxlR"/>
</dbReference>
<accession>A0A916RHZ3</accession>
<keyword evidence="2" id="KW-0238">DNA-binding</keyword>
<proteinExistence type="predicted"/>
<dbReference type="InterPro" id="IPR036388">
    <property type="entry name" value="WH-like_DNA-bd_sf"/>
</dbReference>
<evidence type="ECO:0000256" key="3">
    <source>
        <dbReference type="ARBA" id="ARBA00023163"/>
    </source>
</evidence>
<dbReference type="SUPFAM" id="SSF46785">
    <property type="entry name" value="Winged helix' DNA-binding domain"/>
    <property type="match status" value="1"/>
</dbReference>
<dbReference type="PANTHER" id="PTHR33204:SF18">
    <property type="entry name" value="TRANSCRIPTIONAL REGULATORY PROTEIN"/>
    <property type="match status" value="1"/>
</dbReference>
<dbReference type="Proteomes" id="UP000596977">
    <property type="component" value="Unassembled WGS sequence"/>
</dbReference>